<feature type="domain" description="Vacuolar protein sorting-associated protein 13 VPS13 adaptor binding" evidence="2">
    <location>
        <begin position="1805"/>
        <end position="2083"/>
    </location>
</feature>
<proteinExistence type="predicted"/>
<dbReference type="Pfam" id="PF25036">
    <property type="entry name" value="VPS13_VAB"/>
    <property type="match status" value="2"/>
</dbReference>
<dbReference type="GO" id="GO:0045053">
    <property type="term" value="P:protein retention in Golgi apparatus"/>
    <property type="evidence" value="ECO:0007669"/>
    <property type="project" value="TreeGrafter"/>
</dbReference>
<dbReference type="OrthoDB" id="515989at2759"/>
<accession>A0A5B8MYK8</accession>
<dbReference type="PANTHER" id="PTHR16166:SF143">
    <property type="entry name" value="PROTEIN SORTING-ASSOCIATED PROTEIN, PUTATIVE (DUF1162)-RELATED"/>
    <property type="match status" value="1"/>
</dbReference>
<dbReference type="EMBL" id="CP031047">
    <property type="protein sequence ID" value="QDZ24702.1"/>
    <property type="molecule type" value="Genomic_DNA"/>
</dbReference>
<evidence type="ECO:0000313" key="4">
    <source>
        <dbReference type="EMBL" id="QDZ24702.1"/>
    </source>
</evidence>
<name>A0A5B8MYK8_9CHLO</name>
<dbReference type="GO" id="GO:0006623">
    <property type="term" value="P:protein targeting to vacuole"/>
    <property type="evidence" value="ECO:0007669"/>
    <property type="project" value="TreeGrafter"/>
</dbReference>
<evidence type="ECO:0000313" key="5">
    <source>
        <dbReference type="Proteomes" id="UP000316726"/>
    </source>
</evidence>
<dbReference type="InterPro" id="IPR026847">
    <property type="entry name" value="VPS13"/>
</dbReference>
<sequence length="3084" mass="342582">MLGWAQRWLQDMLTSAIGQFVDVRENFRFSLRSGVSMSNVSLRCRAVERIPGLKLPVAIESGEIEQLQLQIPWMNLIYGKIVLKVSGVEVVFRERSEWEWEGELARARAEAQKQALLGKFEIELLARALQESRDGESARADGFGEGFEEEPSARGKKSTGSFNFGSLTTSLLSKVGKVLLAKLVICVENVHIQYQDSSHLAKEDDLEQLDAITANLMRSSSYPTSAEHLPAEDLTEEEEEDVKVFGLRLSRLESIQEDSRLSECSPTTVVTLSELSIYTCSVQSTERSKSGMFASTSAEGGNAAGTAQQNILEPMSCTISVNVYHGDQESSNPDFYDVRCQLNHVHLNIDNELLRALIVVVDKLEIWELRSLYGRFRPARWRTLASGGKRTASAGSSAGSQWAKQGWKYALAGVLQGINSRHSKAKRLKNLRLKYPYSYGKYIELYKQRLIQLASGQKKRHEVGFVNFLEEFEEKEDVENILALRSHVGNTMGADWLSRVHGQDSKSVQDSVLSSFWSNWMTSDKDSTSPTENNFSKLEEIYDKLVEQMPRTPRASNTSQGLSNSEVVCRLQLGIGTVEMDVSDRANPLMQVGISDTQCRLEVLESNVTKASMRARAMYLKAGESTIVRQMDTIGDEDFLDLNVEILNVGEESHLSLKVSCIVRPLVCSIPPDEAIERLLAFEVPTIETYHLSWLLSANQLESRIARSHAKAQYLMQYPYVNFQLILSEVCFIVRGESDESLVFRARGASVTSARHDVLESSSKARLALHALKNNIDSAPEMVEEHVMYHRLNCTVAEVDVELARDEPESRRLHFQDKLMSTSLWTEVELLLLPDDKTQAVCKANVDFSNLKIKVSSLSLRESLGIVSHNMEKLSSFSSHDKVSPEIDESQGSSGSLIEVRVRLPSVLVDLHGFQGIPKPLRDHLRLAIKGLKAGVQSNLVEDECFVSICSIKLEQKTGPATYTLLNLSLQELIREIPNSPVRAPESSDLYKNASSSFEKVTPEKKGKQLFKGTLNEKTWISSSLSFAMFEKKDEKDEKTVVFNAFCARINTRLIECALNVTERVGNLFDGNSSGDCAPEDRSRLIEAQRGPSSAIAKPGKKVTIHVTVTNYKLETDVVGGEELCLITIPKMNLTMLTIADQLKSVEMLEEALSVSLRSSKGNHLLVEKFDVSTKLTFHQQPADGAGRGASTALDLWINVPQLEISLHEEDTKTLYCLFDTFSFLDDHHGRGEGKPPQQSTGSAFPSVINVALEIKFLQCEIFGRQKELGSIVGLSEELYVQVNLADSAISSFECGWRFLGLFMSTRDKSCIPSRILLASLQPKQHGNEIPIIETNAHSGNPETMELLVKNVQVNINAFCWDKFFLLIDQIETGGLKEVDASGEEQGPAAPKSGRTQGYKCFAEDLEISINFEDYYEVKSPPVLIRTKLEFALVNEFNKRRVDLEVNHLLLDVPLKGLEEDENGELSSFKTFAFFDDLSLTLSLSEKSVDGFVDLGSLSLWVSHQNLSFLNMALSSFKDKSAEDSGEAKEKDSSSEVSIDIAFTSKKFAALFSDDRFQRDSPIAEIAVYDIRTKYAADPSSLTECSVNFKTVVDFYNYDKVAWEPVVEEWPLQIYYQSSDRSNSRRKVTPSHKLMVQSKSQWNINVSEYTIETANILRQMLESLKMVSGTEVCTPRITSAKFTPYWLQNQTGLNVGYCFTDGSSSSADLSELRNKEEGQAPDENLVPLYIRKSSGRGGRHVSYKHMSKKIAARRSLVVSQNNDQRWVSGRRPVIHFKIRGSTWSESVAMNTYAKHRISLENVEGMNHKKVDVLCDVQRRANGGRLIVLHSCISITNSCGFCIQVGSCSPLALEPNCIRTLVPGESFWVPLQISLTGSVCLRMILDSDEHTAWSQRMNLDQFVRGKNKEKIFLGNCIRGSKGAVLSFIIFTDRDGSHFKLRVEPPVKVRNWLPVPLDSVLYRGDKQLLKSNIDPDSSLNIHNVRNSNELSLFLRPRGYNWGESIGIPFSCRKEDLDRGGASPAVRESSVVLQGSDGDDGAKIALEVKYVGNAPMILQISCPLRIYNHTGLNLGVRDRGQESSFQQVLPYGGESDVPDLVGLGSMVSGKLESEPVGLGLFATFVDDEDGGDKQKFGSDLLAYEKSPRSEKQQACGQQWPTMFGLKSYRNNVRLQLRVKPDPRVETVMTSKIFNVDVLGEPTVVEVGTSEGQQSSRRPKAYFFTVSTEISTFGGSSIGVHIRPRFILTNKLDKEIMYRQEGTKIKHTLKAGGSQAIHADVASETPKLCVKLEDNAVWSGYFHLDKPGGIQMKMTGSGQEESMMLQVDVRELSFETWTISISEYQAGFAPYRIDNFTSDILSYFQQNCEPAEGMLKPYSSAVYTWDEPYMSHKLVIKLPGYGNLGSFALDKVGSVHVVSVPVHTGAHLNRNVSRNLQIATKADGPTRVLSISDLSIHMPRRDTSRLPLSNKLMRMTKMDKKTTKEDVPPAQEDSVYFLDIQVSHLGLSVIGKSSEILYLSMLDLQLKFEGGEERDVVTFKTRRIQIDNMLPNAALPVLLSIPAPLYQQDTISSASDGILFKLSYWHANVANIMCVESAVVKVPPILLDMDGSIFLRLHHFSEVLSWVEETSSLTRVSSASSMNGKEEESPGYRLHFECIKISPIHITVSLSTAGLTSGETFTLSENPKGVNAQLLYALTFAEFEGVKVLLSGFELNHAFIDKGTLQWLLGKHYIKALLKEAVKILGSANVLGDPLGLVQHLGTGMWDFLSKPAVGLLQSALTLGVGQFTAGLSAGSWSLLSHTVYALSNAAWKISKTAHRNVNVVKTRCDMIINSSLPLHKHIDKESNPSMIGAVSRGIGGLIAAPIHGMEQNGLKGLVEGTTFGVLGAIASPTVTLLEFAQHTSKVLRDVAKSGILKASRMRPPRKVSEDLPLSSYMLNEALGNLLLATVSNGRFKREEQMFSCLLDNACCILVTTKHVMSVRTTASYDFTVEWLYSLGDIIEQTREESKVTLTVLLPLQHISSVNDNLNLEPSFGLPICQKQVDFPTQSDAEVFEDCLACNEPEISSPSKVPLLTMTSASEERNAL</sequence>
<reference evidence="4 5" key="1">
    <citation type="submission" date="2018-07" db="EMBL/GenBank/DDBJ databases">
        <title>The complete nuclear genome of the prasinophyte Chloropicon primus (CCMP1205).</title>
        <authorList>
            <person name="Pombert J.-F."/>
            <person name="Otis C."/>
            <person name="Turmel M."/>
            <person name="Lemieux C."/>
        </authorList>
    </citation>
    <scope>NUCLEOTIDE SEQUENCE [LARGE SCALE GENOMIC DNA]</scope>
    <source>
        <strain evidence="4 5">CCMP1205</strain>
    </source>
</reference>
<dbReference type="PANTHER" id="PTHR16166">
    <property type="entry name" value="VACUOLAR PROTEIN SORTING-ASSOCIATED PROTEIN VPS13"/>
    <property type="match status" value="1"/>
</dbReference>
<dbReference type="Proteomes" id="UP000316726">
    <property type="component" value="Chromosome 14"/>
</dbReference>
<dbReference type="Pfam" id="PF25037">
    <property type="entry name" value="VPS13_C"/>
    <property type="match status" value="1"/>
</dbReference>
<dbReference type="InterPro" id="IPR009543">
    <property type="entry name" value="VPS13_VAB"/>
</dbReference>
<protein>
    <submittedName>
        <fullName evidence="4">Vacuolar protein sorting-associated protein</fullName>
    </submittedName>
</protein>
<evidence type="ECO:0000259" key="3">
    <source>
        <dbReference type="Pfam" id="PF25037"/>
    </source>
</evidence>
<gene>
    <name evidence="4" type="ORF">A3770_14p72200</name>
</gene>
<feature type="domain" description="Vacuolar protein sorting-associated protein 13 VPS13 adaptor binding" evidence="2">
    <location>
        <begin position="2149"/>
        <end position="2385"/>
    </location>
</feature>
<feature type="region of interest" description="Disordered" evidence="1">
    <location>
        <begin position="136"/>
        <end position="159"/>
    </location>
</feature>
<feature type="domain" description="Intermembrane lipid transfer protein VPS13-like C-terminal" evidence="3">
    <location>
        <begin position="2918"/>
        <end position="3012"/>
    </location>
</feature>
<evidence type="ECO:0000259" key="2">
    <source>
        <dbReference type="Pfam" id="PF25036"/>
    </source>
</evidence>
<evidence type="ECO:0000256" key="1">
    <source>
        <dbReference type="SAM" id="MobiDB-lite"/>
    </source>
</evidence>
<keyword evidence="5" id="KW-1185">Reference proteome</keyword>
<organism evidence="4 5">
    <name type="scientific">Chloropicon primus</name>
    <dbReference type="NCBI Taxonomy" id="1764295"/>
    <lineage>
        <taxon>Eukaryota</taxon>
        <taxon>Viridiplantae</taxon>
        <taxon>Chlorophyta</taxon>
        <taxon>Chloropicophyceae</taxon>
        <taxon>Chloropicales</taxon>
        <taxon>Chloropicaceae</taxon>
        <taxon>Chloropicon</taxon>
    </lineage>
</organism>
<dbReference type="InterPro" id="IPR056748">
    <property type="entry name" value="VPS13-like_C"/>
</dbReference>